<reference evidence="1 2" key="1">
    <citation type="submission" date="2022-06" db="EMBL/GenBank/DDBJ databases">
        <authorList>
            <person name="Jeon C.O."/>
        </authorList>
    </citation>
    <scope>NUCLEOTIDE SEQUENCE [LARGE SCALE GENOMIC DNA]</scope>
    <source>
        <strain evidence="1 2">KCTC 13943</strain>
    </source>
</reference>
<accession>A0ABT0WCV8</accession>
<organism evidence="1 2">
    <name type="scientific">Neobacillus pocheonensis</name>
    <dbReference type="NCBI Taxonomy" id="363869"/>
    <lineage>
        <taxon>Bacteria</taxon>
        <taxon>Bacillati</taxon>
        <taxon>Bacillota</taxon>
        <taxon>Bacilli</taxon>
        <taxon>Bacillales</taxon>
        <taxon>Bacillaceae</taxon>
        <taxon>Neobacillus</taxon>
    </lineage>
</organism>
<comment type="caution">
    <text evidence="1">The sequence shown here is derived from an EMBL/GenBank/DDBJ whole genome shotgun (WGS) entry which is preliminary data.</text>
</comment>
<evidence type="ECO:0000313" key="2">
    <source>
        <dbReference type="Proteomes" id="UP001523262"/>
    </source>
</evidence>
<name>A0ABT0WCV8_9BACI</name>
<sequence>MSVIKVFRHYMEEQHPHLAYKDWKVDVKAISADDIRNGELGKYSG</sequence>
<protein>
    <recommendedName>
        <fullName evidence="3">Transposase</fullName>
    </recommendedName>
</protein>
<keyword evidence="2" id="KW-1185">Reference proteome</keyword>
<proteinExistence type="predicted"/>
<evidence type="ECO:0000313" key="1">
    <source>
        <dbReference type="EMBL" id="MCM2534141.1"/>
    </source>
</evidence>
<dbReference type="EMBL" id="JAMQCR010000001">
    <property type="protein sequence ID" value="MCM2534141.1"/>
    <property type="molecule type" value="Genomic_DNA"/>
</dbReference>
<dbReference type="Proteomes" id="UP001523262">
    <property type="component" value="Unassembled WGS sequence"/>
</dbReference>
<gene>
    <name evidence="1" type="ORF">NDK43_19480</name>
</gene>
<evidence type="ECO:0008006" key="3">
    <source>
        <dbReference type="Google" id="ProtNLM"/>
    </source>
</evidence>